<organism evidence="2 3">
    <name type="scientific">Pelolinea submarina</name>
    <dbReference type="NCBI Taxonomy" id="913107"/>
    <lineage>
        <taxon>Bacteria</taxon>
        <taxon>Bacillati</taxon>
        <taxon>Chloroflexota</taxon>
        <taxon>Anaerolineae</taxon>
        <taxon>Anaerolineales</taxon>
        <taxon>Anaerolineaceae</taxon>
        <taxon>Pelolinea</taxon>
    </lineage>
</organism>
<dbReference type="Pfam" id="PF08241">
    <property type="entry name" value="Methyltransf_11"/>
    <property type="match status" value="1"/>
</dbReference>
<dbReference type="OrthoDB" id="151953at2"/>
<dbReference type="SUPFAM" id="SSF53335">
    <property type="entry name" value="S-adenosyl-L-methionine-dependent methyltransferases"/>
    <property type="match status" value="1"/>
</dbReference>
<gene>
    <name evidence="2" type="ORF">DFR64_1820</name>
</gene>
<dbReference type="GO" id="GO:0032259">
    <property type="term" value="P:methylation"/>
    <property type="evidence" value="ECO:0007669"/>
    <property type="project" value="UniProtKB-KW"/>
</dbReference>
<dbReference type="InterPro" id="IPR050508">
    <property type="entry name" value="Methyltransf_Superfamily"/>
</dbReference>
<dbReference type="InterPro" id="IPR013216">
    <property type="entry name" value="Methyltransf_11"/>
</dbReference>
<keyword evidence="2" id="KW-0808">Transferase</keyword>
<keyword evidence="2" id="KW-0489">Methyltransferase</keyword>
<dbReference type="AlphaFoldDB" id="A0A347ZNH0"/>
<evidence type="ECO:0000259" key="1">
    <source>
        <dbReference type="Pfam" id="PF08241"/>
    </source>
</evidence>
<dbReference type="EMBL" id="QUMS01000002">
    <property type="protein sequence ID" value="REG08453.1"/>
    <property type="molecule type" value="Genomic_DNA"/>
</dbReference>
<evidence type="ECO:0000313" key="3">
    <source>
        <dbReference type="Proteomes" id="UP000256388"/>
    </source>
</evidence>
<evidence type="ECO:0000313" key="2">
    <source>
        <dbReference type="EMBL" id="REG08453.1"/>
    </source>
</evidence>
<reference evidence="2 3" key="1">
    <citation type="submission" date="2018-08" db="EMBL/GenBank/DDBJ databases">
        <title>Genomic Encyclopedia of Type Strains, Phase IV (KMG-IV): sequencing the most valuable type-strain genomes for metagenomic binning, comparative biology and taxonomic classification.</title>
        <authorList>
            <person name="Goeker M."/>
        </authorList>
    </citation>
    <scope>NUCLEOTIDE SEQUENCE [LARGE SCALE GENOMIC DNA]</scope>
    <source>
        <strain evidence="2 3">DSM 23923</strain>
    </source>
</reference>
<proteinExistence type="predicted"/>
<comment type="caution">
    <text evidence="2">The sequence shown here is derived from an EMBL/GenBank/DDBJ whole genome shotgun (WGS) entry which is preliminary data.</text>
</comment>
<feature type="domain" description="Methyltransferase type 11" evidence="1">
    <location>
        <begin position="60"/>
        <end position="157"/>
    </location>
</feature>
<protein>
    <submittedName>
        <fullName evidence="2">Methyltransferase family protein</fullName>
    </submittedName>
</protein>
<name>A0A347ZNH0_9CHLR</name>
<dbReference type="PANTHER" id="PTHR42912">
    <property type="entry name" value="METHYLTRANSFERASE"/>
    <property type="match status" value="1"/>
</dbReference>
<dbReference type="RefSeq" id="WP_116225108.1">
    <property type="nucleotide sequence ID" value="NZ_AP018437.1"/>
</dbReference>
<dbReference type="GO" id="GO:0008757">
    <property type="term" value="F:S-adenosylmethionine-dependent methyltransferase activity"/>
    <property type="evidence" value="ECO:0007669"/>
    <property type="project" value="InterPro"/>
</dbReference>
<sequence length="240" mass="27540">MNTQSTIEFDQYARDYFEELSHPLRNMIDPEGHYFIELKSRIIENLAAQYFNSRADIRMVDVGTGLGLFEKFLIPKFNSITALDLSFEMLKVAKTINPLPGGKSAYVQGNAYHLPMEDNYADIVFMSCVLHHLENNEIEITLREIARVCSPGGYIVLFEHNPYNPFTQLVVRTTPLDRNAKLVTYKKLRRSLTQVGIPVRRQDFFLYGTRGIDNFIGHYLPWLDNLPVGGQYALIGQKQA</sequence>
<dbReference type="PANTHER" id="PTHR42912:SF93">
    <property type="entry name" value="N6-ADENOSINE-METHYLTRANSFERASE TMT1A"/>
    <property type="match status" value="1"/>
</dbReference>
<dbReference type="Gene3D" id="3.40.50.150">
    <property type="entry name" value="Vaccinia Virus protein VP39"/>
    <property type="match status" value="1"/>
</dbReference>
<keyword evidence="3" id="KW-1185">Reference proteome</keyword>
<accession>A0A347ZNH0</accession>
<dbReference type="Proteomes" id="UP000256388">
    <property type="component" value="Unassembled WGS sequence"/>
</dbReference>
<dbReference type="InterPro" id="IPR029063">
    <property type="entry name" value="SAM-dependent_MTases_sf"/>
</dbReference>
<dbReference type="CDD" id="cd02440">
    <property type="entry name" value="AdoMet_MTases"/>
    <property type="match status" value="1"/>
</dbReference>